<dbReference type="AlphaFoldDB" id="A0A8H7ICX6"/>
<evidence type="ECO:0000313" key="2">
    <source>
        <dbReference type="Proteomes" id="UP000614334"/>
    </source>
</evidence>
<accession>A0A8H7ICX6</accession>
<sequence>MTWITTITRLGGCRPSSQPTDQQGYRIGPNARASHTFVLYAPDCNDPDALSRRLSVRGSHMAKAKEDVGRFVIRGGAMLAPDSDLDVVAAGGPKKMIGSVIFVRGNSLDEVTKRVKEDIYYTSGVGPPDNTVRVSDGHYNVSPSIFTYITLALTIGCTKVNTNSAKQTAEIESRNG</sequence>
<dbReference type="Gene3D" id="3.30.70.1060">
    <property type="entry name" value="Dimeric alpha+beta barrel"/>
    <property type="match status" value="1"/>
</dbReference>
<protein>
    <submittedName>
        <fullName evidence="1">YCII-related domain</fullName>
    </submittedName>
</protein>
<name>A0A8H7ICX6_9AGAM</name>
<dbReference type="EMBL" id="JACYCF010000011">
    <property type="protein sequence ID" value="KAF8754327.1"/>
    <property type="molecule type" value="Genomic_DNA"/>
</dbReference>
<comment type="caution">
    <text evidence="1">The sequence shown here is derived from an EMBL/GenBank/DDBJ whole genome shotgun (WGS) entry which is preliminary data.</text>
</comment>
<evidence type="ECO:0000313" key="1">
    <source>
        <dbReference type="EMBL" id="KAF8754327.1"/>
    </source>
</evidence>
<dbReference type="SUPFAM" id="SSF54909">
    <property type="entry name" value="Dimeric alpha+beta barrel"/>
    <property type="match status" value="1"/>
</dbReference>
<dbReference type="InterPro" id="IPR011008">
    <property type="entry name" value="Dimeric_a/b-barrel"/>
</dbReference>
<dbReference type="Proteomes" id="UP000614334">
    <property type="component" value="Unassembled WGS sequence"/>
</dbReference>
<dbReference type="InterPro" id="IPR051807">
    <property type="entry name" value="Sec-metab_biosynth-assoc"/>
</dbReference>
<gene>
    <name evidence="1" type="ORF">RHS01_06277</name>
</gene>
<proteinExistence type="predicted"/>
<reference evidence="1" key="1">
    <citation type="submission" date="2020-09" db="EMBL/GenBank/DDBJ databases">
        <title>Comparative genome analyses of four rice-infecting Rhizoctonia solani isolates reveal extensive enrichment of homogalacturonan modification genes.</title>
        <authorList>
            <person name="Lee D.-Y."/>
            <person name="Jeon J."/>
            <person name="Kim K.-T."/>
            <person name="Cheong K."/>
            <person name="Song H."/>
            <person name="Choi G."/>
            <person name="Ko J."/>
            <person name="Opiyo S.O."/>
            <person name="Zuo S."/>
            <person name="Madhav S."/>
            <person name="Lee Y.-H."/>
            <person name="Wang G.-L."/>
        </authorList>
    </citation>
    <scope>NUCLEOTIDE SEQUENCE</scope>
    <source>
        <strain evidence="1">AG1-IA B2</strain>
    </source>
</reference>
<dbReference type="PANTHER" id="PTHR33606:SF3">
    <property type="entry name" value="PROTEIN YCII"/>
    <property type="match status" value="1"/>
</dbReference>
<dbReference type="PANTHER" id="PTHR33606">
    <property type="entry name" value="PROTEIN YCII"/>
    <property type="match status" value="1"/>
</dbReference>
<organism evidence="1 2">
    <name type="scientific">Rhizoctonia solani</name>
    <dbReference type="NCBI Taxonomy" id="456999"/>
    <lineage>
        <taxon>Eukaryota</taxon>
        <taxon>Fungi</taxon>
        <taxon>Dikarya</taxon>
        <taxon>Basidiomycota</taxon>
        <taxon>Agaricomycotina</taxon>
        <taxon>Agaricomycetes</taxon>
        <taxon>Cantharellales</taxon>
        <taxon>Ceratobasidiaceae</taxon>
        <taxon>Rhizoctonia</taxon>
    </lineage>
</organism>